<feature type="active site" evidence="3">
    <location>
        <position position="3127"/>
    </location>
</feature>
<keyword evidence="2" id="KW-0651">Protein splicing</keyword>
<dbReference type="PRINTS" id="PR00379">
    <property type="entry name" value="INTEIN"/>
</dbReference>
<dbReference type="InterPro" id="IPR003812">
    <property type="entry name" value="Fido"/>
</dbReference>
<feature type="compositionally biased region" description="Polar residues" evidence="4">
    <location>
        <begin position="4834"/>
        <end position="4847"/>
    </location>
</feature>
<feature type="transmembrane region" description="Helical" evidence="5">
    <location>
        <begin position="3350"/>
        <end position="3370"/>
    </location>
</feature>
<dbReference type="InterPro" id="IPR006141">
    <property type="entry name" value="Intein_N"/>
</dbReference>
<reference evidence="7 8" key="1">
    <citation type="journal article" date="2015" name="Nature">
        <title>rRNA introns, odd ribosomes, and small enigmatic genomes across a large radiation of phyla.</title>
        <authorList>
            <person name="Brown C.T."/>
            <person name="Hug L.A."/>
            <person name="Thomas B.C."/>
            <person name="Sharon I."/>
            <person name="Castelle C.J."/>
            <person name="Singh A."/>
            <person name="Wilkins M.J."/>
            <person name="Williams K.H."/>
            <person name="Banfield J.F."/>
        </authorList>
    </citation>
    <scope>NUCLEOTIDE SEQUENCE [LARGE SCALE GENOMIC DNA]</scope>
</reference>
<feature type="region of interest" description="Disordered" evidence="4">
    <location>
        <begin position="26"/>
        <end position="45"/>
    </location>
</feature>
<feature type="transmembrane region" description="Helical" evidence="5">
    <location>
        <begin position="4219"/>
        <end position="4238"/>
    </location>
</feature>
<dbReference type="Pfam" id="PF07591">
    <property type="entry name" value="PT-HINT"/>
    <property type="match status" value="1"/>
</dbReference>
<dbReference type="InterPro" id="IPR006142">
    <property type="entry name" value="INTEIN"/>
</dbReference>
<keyword evidence="5" id="KW-1133">Transmembrane helix</keyword>
<feature type="non-terminal residue" evidence="7">
    <location>
        <position position="1"/>
    </location>
</feature>
<evidence type="ECO:0000256" key="2">
    <source>
        <dbReference type="ARBA" id="ARBA00023000"/>
    </source>
</evidence>
<dbReference type="EMBL" id="LCIB01000015">
    <property type="protein sequence ID" value="KKT46957.1"/>
    <property type="molecule type" value="Genomic_DNA"/>
</dbReference>
<feature type="compositionally biased region" description="Low complexity" evidence="4">
    <location>
        <begin position="32"/>
        <end position="44"/>
    </location>
</feature>
<accession>A0A0G1JST2</accession>
<dbReference type="SMART" id="SM00305">
    <property type="entry name" value="HintC"/>
    <property type="match status" value="2"/>
</dbReference>
<evidence type="ECO:0000256" key="4">
    <source>
        <dbReference type="SAM" id="MobiDB-lite"/>
    </source>
</evidence>
<keyword evidence="5" id="KW-0812">Transmembrane</keyword>
<sequence length="4930" mass="558392">FLSEASWKKEHVASVPVSEKNRITVVTETRESQPSQEQPPQSQPDLPAVIDKALLDQPNLIEEGNAEGLVDFILKTEEYQKLLAGRSPTVDDYVAILTLLQPTLQEQGKPLTNAQTLRLRSGQAITISNKTYIISIKNDGSIALVPQIVGGSGGTEMSEQQQSQDQQSTQSQTLSFIDRVRWWFSNAVKQIRRWIIQSSPVQYVLFMRLNRRVAIQKEYESFVKESIKLGVVDDYGFGSFLNSIEKTPVELRFRYLDTYCFSWIRSGIRSWAELGSIINYLNEAQDTAIKIAPYISSWIENGKDAYESENFIRNLNQVPEIADIVASQIGPWSKAGLDTNDIKDLLVLFRENTITAKVIAPYITQWLNAGIDKIYLVWVVRAMNSDSDTASILAPYIYSWLESGIDAYDLSTVHIPIMQQFPEIAPQVAPYFSYWIKAGIDKWPTDDGKKYISSIFDSLSFVSPDQTSFYSHTFIPAMIASGLSWEIPDLINVLRENNVETGHISDYQQFISAIMNKDHRYKITGVIAFLENVPDDERLPLTRRLERWLDIGITDEGYLVDLLTFEHENYAVRSVLTDSQILSLYLSERVNYQDGNDIIMASRILLEIPDDILDTLSPEQGSYWKAYKEYPKLQHRLYQNDGYSFFQNQLKGKNVAGMYTAVLENYLTQTHFETHFETDYVSKLLSEMTDEVLTHLSPKARKFWKLYISEGSADIRGFLFIHRDDIDLYVDTDDKPTKKFDSDLLNEKPEAFVRYAGKNAWKLIFGDKLISEFLNVLPKGQANEARNAFTHNEYDRTSQFLEYLVSSGIALTPEEFSVITPFVKEFGLSKTAILYQYYKNLLLYEQKKLSDLPLDIQESGITTIADLKNRFMEVQQKAFSSDPFVDFTNISSFEKEILSLVTKHSIHRWTVHPVDEIIRNYTQGNQDGRLSDLPQGYTSGVAEVSLVSLTSDITKLQEPYNILKNDILKAGEGEAADISSIKKTLEEFIIAKKQDLLERKTRGSINDEIYTKQITLLDQLARSLPAVTTLDDMMKLLVVIPLKEYSEFKPTIVSFIRQLVFRKVFVFHDRSGYREEILNQLTGPMTLSSVNAVMDLVQNYAKDHVVNIQRNNDEKYWSDETFGFIRDNRKINDVLDHLLAPLNNMKNLYNELTFAEQKGKRTVQMIPDRGLIGEMAGYLGGVCYTKEFPLLSSYPNVVPYKFVIKNEQTGEYDLIGSVLVFEVPDADGNPIMVVRAFDVRDESTINIESLFEQFIDTLENVAQKRGIKKIVVAGTSGTISNFPIVINYILSKYVREKVNVPLQNTFNFNGYDITKSMYLIREVTKPFGLEKYAKTIIEQLEDPCNGVAFRFLSRVYAQNGGDLNTCSAAQSIYQKKLPIVIRKWIQHHGWKMPVRYIFELLKRIVNQPKLAPAISEQVEQGEPVQQQVTEKAEFQQPAPQPAVTKKSPFGDLVSLIGSLKDWFVNLVSRILQTKLFVKIADLLGVDLPGVEPGKLGLTNQSSEPAKPAPHSSIAQDLPAVIDKALSDQPNLIEEGNIGGLVDFILKTEEYKTLMAGLSPPEASTFAPASADKSDGQGPTVKDYSAILTILRSFDFAQDKLTDAQTLRLRSGQAITIQNKEYIIRITEQGIIGLVPTISGASRGGEQQFAVSFENNLLTVFGAVLRIFESLLLKAQTNQRLARILQSRTDLSSEDREYLLGASVWADLITEAQWSLEVLNTDTSEKLSVVGQDLLDKVTQRIREKISAGEMTQEMGEQEIEKQRVFYTEKYGVPSRTETPEEQEWRQEAKQRMTEIIAGLETNGWEDGLPQLIRQAVRLHGGSMTEAVITEAEYDTVFLVEQYPWWIHAWELLQKNNPDFAHQWEIVKENALDRAVRTSMGKFGLLGYFLEIIDDEEGVYKRGAKRMQKTLRHISREMIRIRILSSFPKIFPGRIIGNREFAGKLNDVLTGPMTDSQKIESWSTVLEQYGIPVPKEVRVIRSRIREVRENRDMKADAERRMRAINKLQLVGYMGSITAKAGEQIVRDLHQPMMDLKDSMVHSAVEWLLTAESGEKTLQVIELFALFGFQYVPEETFYDSTVLSAVEQFMNSPSSDALRELIGSFFHALVFPSDAGDAFGYSLSYYPGDIRDDLRDLYTKTNPQHQSAVDILSHTIDAYEESAKAKGETPIPVYWHKHPDALKLQDIASQISYGDMEYLDQYPLSDDLDTIQTLSDNAIESYTAIASLYASLHPEIQDEFVTEDAVRSYFSDYFGFIFSQYQDTHQPLSISDLLAYALEKNRGDMHGALWDATIAVKLLTRNDVNSGEYNGDYYSGWLTIMMLQDPFSFHYTARDLAQLLPASKYWNFDYGDESVYMGVSETSEGGDKDFDPANIAGMQYHTLNLWALQGEFPVSVPVAGLFKDWFLGSYQESEYGWQRLREQIRYMQENAGSMALFLDNLPDSSQSEERFESGTVIFVDPWSEWLIRSEKTDSLRSHLADGDIVAFADSGGVIRYAMLQGSVIQPYIRIAGTAQEAARPFHPSDFTAHQVTDNPAAIFWGVQVTGVFKRPDHVPPIIRTFDTDVAYQVIRSSDGVPMSVDPSQAQQLFDQLRNSVSTPEESVRVRERIVAYPQIFAPLMTPDDLQWLLGSDWKLAWKVAETFLSPNGRGWSEYVTIEDIFAILRQYDDAKYAIASQTPLFASVMTPDDVRWILSDQLSANYFLNSYSIREDLRDYFSPEDIFTALKQTDRIDLIGYYPQIFAPFISHDDLEWLLSSPESAFKFLLVYNNGEWDTLFSVKEVSQLLYRLYPDDYPYYLEMFPSLETMPQEQSFLLSSDCLSDARFISPVYAQSESGAGNRCAAFFRAPRKTAIMIIKRIQMLGKDIQTIGVTKALRLFFTDVFLRSSGAVGAELQQSQIQSQEQSQQIQPVQQDQYQANLTAVIDKALLDQPNLIKEGNIGGFVDFILKTDDYQILMAGLSPPEASTFAPASADKSDGQGPTVKDYSEILTILQPTLQEQGKPPTDAQTITIQNKEYIISVTDQGVISLVPSISWPSGEENQVSLFDLNEPDQREERFTAAMSLLPKLNGQEMGIHQADGSTWFAPRGGSEVGEQYTQFTQTLDTLLQDQTVDPYMIASWAFLELGVIHPFNEGNGRTQRLLVNYILLLRGEEPMDWSSYLDNGHLGKGTQIIKVMEDYTRRLETDFEYERLSSSEKFTFLQLSIEQQIQRSQSVVKKNMDNALQSARRADFSYDPVIGILAEVVRNATGEQSVVEQAMQTPFLAKNKEALNTPSMKDVIGNGMYVRLSTAIRNGIMSFLEAENIPRPGGVYGERESNIRNVLLNILSLYRKIKIDDLELIARVNTIVQQLFRMRAVFMCILIFPLSLFVVFTIMPIPLLVKISIILITLFGFGNSYIRAIQFPYKQMKNNYVQNSIDYYVKRQFKLYQIHNLNYLEAEIIYLRERGHSEQFAKNHPEDYERLLTQADHLRQLQNRWNNLPLVEKNSALSWATFQEASTMAYMETYQVLPFRKSDDPDRARTLYVSGLVRRANDLMSLDPFIKKAESTYRRIAEALIPEEYYSDVLYPGPNTDRIMLVTLQEYELINFPKNAPDGELIDNGMILIVDNAGKREIQRIINHEFVHKMAFLQAKDELDQYFSSSFATAMDEGATSYIGIKMDEQQGVGVSLPGINISFTYDRYVQMMRDMVQILRTKRGYSQKEAEARILLAQQRGYAPLFLEVGGIQVVRDIYNKEMHTPWSRIQLLFDRIRGWMKVLMAKKIDLSQGNGGSGEEKPPECVTGDTLLLKRVEGSFQPIRIDQIQNSDMVLTYDEDADQFVPQKVVQLLDKGMQETWILTTKKGKTIRTTREHPYLTKKGWIRVKDLRVREEIRTMDGWEPIQSLIQGEKEQVYDVEVEGTHTFVAGNYINTKTRQVLSREDREAIEALLAGSRLAKSKIQQEKSDAHQSSSRISTIDELIQLVKAHDLLAKDIANTVISIKNDNLVVKSNSDWEDRSPITEAAARSDEMEENTPNVLEEEMISLIKHIVEEKGTSVNLEDLERLEFGGIIAHNTSIFFSLSSVVSRAVELHPDLVEQGNVAGLVDFILKTDDYLKYIGDLSPPQTPVQQYAAILTLLQPTLQEQGKPFKHNQIIKIADKPYAIRLNTGKPLRVERLNRFQLLVETIGTKMLGGNRANLFTRLSYLLGFCLEVVRDREYSDRLGKLSSILQYVDLHIGDAGDVLFGSFFLGLLVVEPFAWILRKTTKILLSPRLKIYSTLLSAMGIITLLDSSILTTDQNDFFGVAVGGVYGAVMWEVFYALLEKQVLQRRIFPFLKSFSGIISQGLVVAFTVLVAFFGREMGNINQQSKPVQQEQTQQPVADSRCVTGDTLLPIIINGELKMENGLGKMENGLGKMDNGEWKMDNKKYDAELRGIADVSDNQKLREPYLCCEQNVSQRGDARNNVAAPAGGNVDTSQYCRRTGEKNPEGSPAVSPDCAGIGIRDDRDPADLSGSELYSANNISEASSGDRTIASSDQRNDQVLGAVAPISLSIFNYPFSIQYVSIKDIKGGEYVLSLNEETGKIEPHKILGLLPQGKKPVYELVTEDGRTIRTTGNHPYLVRTIPLRPSTYAQDFEGQARNHPYLTQSGWVQVDDLSRGDKVAVTDGLSFFRFGTVFQRSMDQNSNSQSKNSQREIEVPEIVNIHTLDLANSRLKNQNINDTANPHNTSTGLYLSSKNGIATEPNDTWPISAQISESLLKRDSVISIDSTIEEDNSAVKFAKISSIEYVGEEEVYDIEVEGTHNFVAGHVMKQMENGKWKIDEEAEKNLSPLSILPASPAGGHSPFQFRGIIAHNTEISEQEPVQPQPIRQVSDGESFDSELRTELPNRTAQGEQPAQPQAQTWEERLYNSGFAKVLRAILPQSWQDRIPFISTKSLIGGEIPQLIIEKHAPT</sequence>
<keyword evidence="1" id="KW-0068">Autocatalytic cleavage</keyword>
<dbReference type="PROSITE" id="PS51459">
    <property type="entry name" value="FIDO"/>
    <property type="match status" value="1"/>
</dbReference>
<dbReference type="InterPro" id="IPR036844">
    <property type="entry name" value="Hint_dom_sf"/>
</dbReference>
<dbReference type="InterPro" id="IPR003587">
    <property type="entry name" value="Hint_dom_N"/>
</dbReference>
<evidence type="ECO:0000313" key="7">
    <source>
        <dbReference type="EMBL" id="KKT46957.1"/>
    </source>
</evidence>
<feature type="transmembrane region" description="Helical" evidence="5">
    <location>
        <begin position="3377"/>
        <end position="3396"/>
    </location>
</feature>
<dbReference type="InterPro" id="IPR036597">
    <property type="entry name" value="Fido-like_dom_sf"/>
</dbReference>
<dbReference type="Pfam" id="PF02661">
    <property type="entry name" value="Fic"/>
    <property type="match status" value="1"/>
</dbReference>
<dbReference type="InterPro" id="IPR040198">
    <property type="entry name" value="Fido_containing"/>
</dbReference>
<feature type="non-terminal residue" evidence="7">
    <location>
        <position position="4930"/>
    </location>
</feature>
<dbReference type="Proteomes" id="UP000034063">
    <property type="component" value="Unassembled WGS sequence"/>
</dbReference>
<comment type="caution">
    <text evidence="7">The sequence shown here is derived from an EMBL/GenBank/DDBJ whole genome shotgun (WGS) entry which is preliminary data.</text>
</comment>
<feature type="domain" description="Fido" evidence="6">
    <location>
        <begin position="3051"/>
        <end position="3183"/>
    </location>
</feature>
<protein>
    <submittedName>
        <fullName evidence="7">Polymerase III, alpha subunit protein</fullName>
    </submittedName>
</protein>
<keyword evidence="5" id="KW-0472">Membrane</keyword>
<dbReference type="SMART" id="SM00306">
    <property type="entry name" value="HintN"/>
    <property type="match status" value="2"/>
</dbReference>
<dbReference type="PANTHER" id="PTHR13504:SF38">
    <property type="entry name" value="FIDO DOMAIN-CONTAINING PROTEIN"/>
    <property type="match status" value="1"/>
</dbReference>
<evidence type="ECO:0000313" key="8">
    <source>
        <dbReference type="Proteomes" id="UP000034063"/>
    </source>
</evidence>
<dbReference type="SUPFAM" id="SSF51294">
    <property type="entry name" value="Hedgehog/intein (Hint) domain"/>
    <property type="match status" value="2"/>
</dbReference>
<feature type="region of interest" description="Disordered" evidence="4">
    <location>
        <begin position="4458"/>
        <end position="4490"/>
    </location>
</feature>
<dbReference type="SUPFAM" id="SSF140931">
    <property type="entry name" value="Fic-like"/>
    <property type="match status" value="1"/>
</dbReference>
<feature type="transmembrane region" description="Helical" evidence="5">
    <location>
        <begin position="4250"/>
        <end position="4272"/>
    </location>
</feature>
<proteinExistence type="predicted"/>
<dbReference type="Gene3D" id="1.10.3290.10">
    <property type="entry name" value="Fido-like domain"/>
    <property type="match status" value="1"/>
</dbReference>
<feature type="transmembrane region" description="Helical" evidence="5">
    <location>
        <begin position="4278"/>
        <end position="4299"/>
    </location>
</feature>
<dbReference type="Pfam" id="PF14890">
    <property type="entry name" value="Intein_splicing"/>
    <property type="match status" value="1"/>
</dbReference>
<name>A0A0G1JST2_9BACT</name>
<dbReference type="InterPro" id="IPR003586">
    <property type="entry name" value="Hint_dom_C"/>
</dbReference>
<feature type="region of interest" description="Disordered" evidence="4">
    <location>
        <begin position="4834"/>
        <end position="4858"/>
    </location>
</feature>
<dbReference type="Gene3D" id="2.170.16.10">
    <property type="entry name" value="Hedgehog/Intein (Hint) domain"/>
    <property type="match status" value="3"/>
</dbReference>
<evidence type="ECO:0000256" key="5">
    <source>
        <dbReference type="SAM" id="Phobius"/>
    </source>
</evidence>
<gene>
    <name evidence="7" type="ORF">UW37_C0015G0001</name>
</gene>
<dbReference type="PROSITE" id="PS50817">
    <property type="entry name" value="INTEIN_N_TER"/>
    <property type="match status" value="2"/>
</dbReference>
<feature type="transmembrane region" description="Helical" evidence="5">
    <location>
        <begin position="4311"/>
        <end position="4335"/>
    </location>
</feature>
<dbReference type="NCBIfam" id="TIGR01443">
    <property type="entry name" value="intein_Cterm"/>
    <property type="match status" value="2"/>
</dbReference>
<organism evidence="7 8">
    <name type="scientific">Candidatus Gottesmanbacteria bacterium GW2011_GWA2_44_17</name>
    <dbReference type="NCBI Taxonomy" id="1618444"/>
    <lineage>
        <taxon>Bacteria</taxon>
        <taxon>Candidatus Gottesmaniibacteriota</taxon>
    </lineage>
</organism>
<dbReference type="InterPro" id="IPR030934">
    <property type="entry name" value="Intein_C"/>
</dbReference>
<dbReference type="CDD" id="cd00081">
    <property type="entry name" value="Hint"/>
    <property type="match status" value="2"/>
</dbReference>
<evidence type="ECO:0000256" key="1">
    <source>
        <dbReference type="ARBA" id="ARBA00022813"/>
    </source>
</evidence>
<dbReference type="GO" id="GO:0016539">
    <property type="term" value="P:intein-mediated protein splicing"/>
    <property type="evidence" value="ECO:0007669"/>
    <property type="project" value="InterPro"/>
</dbReference>
<evidence type="ECO:0000259" key="6">
    <source>
        <dbReference type="PROSITE" id="PS51459"/>
    </source>
</evidence>
<dbReference type="PANTHER" id="PTHR13504">
    <property type="entry name" value="FIDO DOMAIN-CONTAINING PROTEIN DDB_G0283145"/>
    <property type="match status" value="1"/>
</dbReference>
<evidence type="ECO:0000256" key="3">
    <source>
        <dbReference type="PIRSR" id="PIRSR640198-1"/>
    </source>
</evidence>